<dbReference type="VEuPathDB" id="VectorBase:HLOH_047885"/>
<reference evidence="1 2" key="1">
    <citation type="journal article" date="2020" name="Cell">
        <title>Large-Scale Comparative Analyses of Tick Genomes Elucidate Their Genetic Diversity and Vector Capacities.</title>
        <authorList>
            <consortium name="Tick Genome and Microbiome Consortium (TIGMIC)"/>
            <person name="Jia N."/>
            <person name="Wang J."/>
            <person name="Shi W."/>
            <person name="Du L."/>
            <person name="Sun Y."/>
            <person name="Zhan W."/>
            <person name="Jiang J.F."/>
            <person name="Wang Q."/>
            <person name="Zhang B."/>
            <person name="Ji P."/>
            <person name="Bell-Sakyi L."/>
            <person name="Cui X.M."/>
            <person name="Yuan T.T."/>
            <person name="Jiang B.G."/>
            <person name="Yang W.F."/>
            <person name="Lam T.T."/>
            <person name="Chang Q.C."/>
            <person name="Ding S.J."/>
            <person name="Wang X.J."/>
            <person name="Zhu J.G."/>
            <person name="Ruan X.D."/>
            <person name="Zhao L."/>
            <person name="Wei J.T."/>
            <person name="Ye R.Z."/>
            <person name="Que T.C."/>
            <person name="Du C.H."/>
            <person name="Zhou Y.H."/>
            <person name="Cheng J.X."/>
            <person name="Dai P.F."/>
            <person name="Guo W.B."/>
            <person name="Han X.H."/>
            <person name="Huang E.J."/>
            <person name="Li L.F."/>
            <person name="Wei W."/>
            <person name="Gao Y.C."/>
            <person name="Liu J.Z."/>
            <person name="Shao H.Z."/>
            <person name="Wang X."/>
            <person name="Wang C.C."/>
            <person name="Yang T.C."/>
            <person name="Huo Q.B."/>
            <person name="Li W."/>
            <person name="Chen H.Y."/>
            <person name="Chen S.E."/>
            <person name="Zhou L.G."/>
            <person name="Ni X.B."/>
            <person name="Tian J.H."/>
            <person name="Sheng Y."/>
            <person name="Liu T."/>
            <person name="Pan Y.S."/>
            <person name="Xia L.Y."/>
            <person name="Li J."/>
            <person name="Zhao F."/>
            <person name="Cao W.C."/>
        </authorList>
    </citation>
    <scope>NUCLEOTIDE SEQUENCE [LARGE SCALE GENOMIC DNA]</scope>
    <source>
        <strain evidence="1">HaeL-2018</strain>
    </source>
</reference>
<accession>A0A9J6H590</accession>
<evidence type="ECO:0000313" key="1">
    <source>
        <dbReference type="EMBL" id="KAH9382835.1"/>
    </source>
</evidence>
<dbReference type="Gene3D" id="3.80.10.10">
    <property type="entry name" value="Ribonuclease Inhibitor"/>
    <property type="match status" value="3"/>
</dbReference>
<protein>
    <recommendedName>
        <fullName evidence="3">Ran GTPase-activating protein</fullName>
    </recommendedName>
</protein>
<gene>
    <name evidence="1" type="ORF">HPB48_023397</name>
</gene>
<evidence type="ECO:0000313" key="2">
    <source>
        <dbReference type="Proteomes" id="UP000821853"/>
    </source>
</evidence>
<name>A0A9J6H590_HAELO</name>
<dbReference type="SUPFAM" id="SSF52047">
    <property type="entry name" value="RNI-like"/>
    <property type="match status" value="1"/>
</dbReference>
<dbReference type="OMA" id="ERHCCID"/>
<organism evidence="1 2">
    <name type="scientific">Haemaphysalis longicornis</name>
    <name type="common">Bush tick</name>
    <dbReference type="NCBI Taxonomy" id="44386"/>
    <lineage>
        <taxon>Eukaryota</taxon>
        <taxon>Metazoa</taxon>
        <taxon>Ecdysozoa</taxon>
        <taxon>Arthropoda</taxon>
        <taxon>Chelicerata</taxon>
        <taxon>Arachnida</taxon>
        <taxon>Acari</taxon>
        <taxon>Parasitiformes</taxon>
        <taxon>Ixodida</taxon>
        <taxon>Ixodoidea</taxon>
        <taxon>Ixodidae</taxon>
        <taxon>Haemaphysalinae</taxon>
        <taxon>Haemaphysalis</taxon>
    </lineage>
</organism>
<keyword evidence="2" id="KW-1185">Reference proteome</keyword>
<proteinExistence type="predicted"/>
<dbReference type="AlphaFoldDB" id="A0A9J6H590"/>
<dbReference type="InterPro" id="IPR032675">
    <property type="entry name" value="LRR_dom_sf"/>
</dbReference>
<dbReference type="PANTHER" id="PTHR47679">
    <property type="entry name" value="PROTEIN TORNADO 1"/>
    <property type="match status" value="1"/>
</dbReference>
<dbReference type="Proteomes" id="UP000821853">
    <property type="component" value="Unassembled WGS sequence"/>
</dbReference>
<dbReference type="OrthoDB" id="6508308at2759"/>
<sequence length="720" mass="80184">MAWHYYGASATVTAETWKGLLDFDRACSGPDQRCWLCTELTPWNRAMHGLAFELVELRPGKLRLQSMPHGDADFKRGRPTATAEASFLLSWLLQHHPCIEELNVAYNLHPSNDGKHTPFPIRLRPASGSDSRRTIRYLELEGCIDDRLSTVLGAQHSSFGLEDLDAVGGLESVRLSYKQISPKLAALLAKLLRRNAGSIKSFEIFNDEGPRHVNEALRYLFNCESLRLLAYHCGGRPSSMNSVARLLHSSTALKELTIAQIASTEQMSLIAKELEANTTLTLLNVHVGGAICSPEPVFTALCANATLKELQVTDCHIRGECGRALALLLLKNTGLRHLYIGDVEMSESSMFLLADALALNTTLESLHFSSEMLPEYGVAALCKALRTNKTLKKLIFTDFEWVEDFSTEPVSRQISKGDLYDRVQLTWTEPDLPGLTAALNLSSAGLERLYLLHFPNLSVGRLKLLFNALASNTSVRTLGVRIEEDPREKGRALCKALRSNRTIQFLDLYVDCDEYKFVGEVFRALEENAGITKMHLGIGSVRRFETATALSHLLAHNTTATKCFLTFFDKLYPKFVQEISQGMLQNRTIVKFGLRHNLPCDEASFPLFEAVRRNRGALNRAVDFVVSPSIDRQCAEGFERFSGRPYFLKQLKKGAGKTESEALLGIAAAERYLRANFLLITGIVQHSVQCHPAECTQVDALNSDCWLAIVRHLKLADVVA</sequence>
<dbReference type="PANTHER" id="PTHR47679:SF2">
    <property type="entry name" value="C-TERMINAL OF ROC (COR) DOMAIN-CONTAINING PROTEIN"/>
    <property type="match status" value="1"/>
</dbReference>
<dbReference type="EMBL" id="JABSTR010000446">
    <property type="protein sequence ID" value="KAH9382835.1"/>
    <property type="molecule type" value="Genomic_DNA"/>
</dbReference>
<comment type="caution">
    <text evidence="1">The sequence shown here is derived from an EMBL/GenBank/DDBJ whole genome shotgun (WGS) entry which is preliminary data.</text>
</comment>
<evidence type="ECO:0008006" key="3">
    <source>
        <dbReference type="Google" id="ProtNLM"/>
    </source>
</evidence>